<dbReference type="InterPro" id="IPR028598">
    <property type="entry name" value="BOP1/Erb1"/>
</dbReference>
<dbReference type="Pfam" id="PF00400">
    <property type="entry name" value="WD40"/>
    <property type="match status" value="4"/>
</dbReference>
<evidence type="ECO:0000259" key="9">
    <source>
        <dbReference type="SMART" id="SM01035"/>
    </source>
</evidence>
<gene>
    <name evidence="6" type="primary">ERB1</name>
    <name evidence="10" type="ORF">PsYK624_006950</name>
</gene>
<evidence type="ECO:0000313" key="10">
    <source>
        <dbReference type="EMBL" id="GJE84619.1"/>
    </source>
</evidence>
<protein>
    <recommendedName>
        <fullName evidence="6">Ribosome biogenesis protein ERB1</fullName>
    </recommendedName>
    <alternativeName>
        <fullName evidence="6">Eukaryotic ribosome biogenesis protein 1</fullName>
    </alternativeName>
</protein>
<keyword evidence="4" id="KW-0677">Repeat</keyword>
<evidence type="ECO:0000256" key="8">
    <source>
        <dbReference type="SAM" id="MobiDB-lite"/>
    </source>
</evidence>
<keyword evidence="1 6" id="KW-0690">Ribosome biogenesis</keyword>
<dbReference type="SMART" id="SM00320">
    <property type="entry name" value="WD40"/>
    <property type="match status" value="6"/>
</dbReference>
<feature type="region of interest" description="Disordered" evidence="8">
    <location>
        <begin position="96"/>
        <end position="149"/>
    </location>
</feature>
<feature type="domain" description="BOP1 N-terminal" evidence="9">
    <location>
        <begin position="1"/>
        <end position="210"/>
    </location>
</feature>
<feature type="compositionally biased region" description="Basic and acidic residues" evidence="8">
    <location>
        <begin position="132"/>
        <end position="149"/>
    </location>
</feature>
<dbReference type="HAMAP" id="MF_03027">
    <property type="entry name" value="BOP1"/>
    <property type="match status" value="1"/>
</dbReference>
<dbReference type="FunFam" id="2.130.10.10:FF:000576">
    <property type="entry name" value="Ribosome biogenesis protein ERB1"/>
    <property type="match status" value="1"/>
</dbReference>
<keyword evidence="11" id="KW-1185">Reference proteome</keyword>
<comment type="subunit">
    <text evidence="6">Component of the NOP7 complex, composed of ERB1, NOP7 and YTM1. Within the NOP7 complex ERB1 appears to interact directly with NOP7 and YTM1. The NOP7 complex also associates with the 66S pre-ribosome.</text>
</comment>
<dbReference type="SMART" id="SM01035">
    <property type="entry name" value="BOP1NT"/>
    <property type="match status" value="1"/>
</dbReference>
<feature type="repeat" description="WD" evidence="7">
    <location>
        <begin position="472"/>
        <end position="513"/>
    </location>
</feature>
<accession>A0A9P3FYR8</accession>
<dbReference type="GO" id="GO:0000466">
    <property type="term" value="P:maturation of 5.8S rRNA from tricistronic rRNA transcript (SSU-rRNA, 5.8S rRNA, LSU-rRNA)"/>
    <property type="evidence" value="ECO:0007669"/>
    <property type="project" value="UniProtKB-UniRule"/>
</dbReference>
<organism evidence="10 11">
    <name type="scientific">Phanerochaete sordida</name>
    <dbReference type="NCBI Taxonomy" id="48140"/>
    <lineage>
        <taxon>Eukaryota</taxon>
        <taxon>Fungi</taxon>
        <taxon>Dikarya</taxon>
        <taxon>Basidiomycota</taxon>
        <taxon>Agaricomycotina</taxon>
        <taxon>Agaricomycetes</taxon>
        <taxon>Polyporales</taxon>
        <taxon>Phanerochaetaceae</taxon>
        <taxon>Phanerochaete</taxon>
    </lineage>
</organism>
<dbReference type="InterPro" id="IPR036322">
    <property type="entry name" value="WD40_repeat_dom_sf"/>
</dbReference>
<dbReference type="SUPFAM" id="SSF50978">
    <property type="entry name" value="WD40 repeat-like"/>
    <property type="match status" value="1"/>
</dbReference>
<keyword evidence="5 6" id="KW-0539">Nucleus</keyword>
<dbReference type="InterPro" id="IPR001680">
    <property type="entry name" value="WD40_rpt"/>
</dbReference>
<comment type="similarity">
    <text evidence="6">Belongs to the WD repeat BOP1/ERB1 family.</text>
</comment>
<comment type="caution">
    <text evidence="10">The sequence shown here is derived from an EMBL/GenBank/DDBJ whole genome shotgun (WGS) entry which is preliminary data.</text>
</comment>
<dbReference type="PANTHER" id="PTHR17605">
    <property type="entry name" value="RIBOSOME BIOGENESIS PROTEIN BOP1 BLOCK OF PROLIFERATION 1 PROTEIN"/>
    <property type="match status" value="1"/>
</dbReference>
<feature type="repeat" description="WD" evidence="7">
    <location>
        <begin position="217"/>
        <end position="258"/>
    </location>
</feature>
<evidence type="ECO:0000256" key="2">
    <source>
        <dbReference type="ARBA" id="ARBA00022552"/>
    </source>
</evidence>
<comment type="function">
    <text evidence="6">Component of the NOP7 complex, which is required for maturation of the 25S and 5.8S ribosomal RNAs and formation of the 60S ribosome.</text>
</comment>
<evidence type="ECO:0000256" key="7">
    <source>
        <dbReference type="PROSITE-ProRule" id="PRU00221"/>
    </source>
</evidence>
<dbReference type="AlphaFoldDB" id="A0A9P3FYR8"/>
<feature type="compositionally biased region" description="Pro residues" evidence="8">
    <location>
        <begin position="103"/>
        <end position="114"/>
    </location>
</feature>
<reference evidence="10 11" key="1">
    <citation type="submission" date="2021-08" db="EMBL/GenBank/DDBJ databases">
        <title>Draft Genome Sequence of Phanerochaete sordida strain YK-624.</title>
        <authorList>
            <person name="Mori T."/>
            <person name="Dohra H."/>
            <person name="Suzuki T."/>
            <person name="Kawagishi H."/>
            <person name="Hirai H."/>
        </authorList>
    </citation>
    <scope>NUCLEOTIDE SEQUENCE [LARGE SCALE GENOMIC DNA]</scope>
    <source>
        <strain evidence="10 11">YK-624</strain>
    </source>
</reference>
<dbReference type="PROSITE" id="PS50082">
    <property type="entry name" value="WD_REPEATS_2"/>
    <property type="match status" value="3"/>
</dbReference>
<dbReference type="GO" id="GO:0000463">
    <property type="term" value="P:maturation of LSU-rRNA from tricistronic rRNA transcript (SSU-rRNA, 5.8S rRNA, LSU-rRNA)"/>
    <property type="evidence" value="ECO:0007669"/>
    <property type="project" value="UniProtKB-UniRule"/>
</dbReference>
<dbReference type="PROSITE" id="PS00678">
    <property type="entry name" value="WD_REPEATS_1"/>
    <property type="match status" value="1"/>
</dbReference>
<keyword evidence="2 6" id="KW-0698">rRNA processing</keyword>
<dbReference type="PANTHER" id="PTHR17605:SF0">
    <property type="entry name" value="RIBOSOME BIOGENESIS PROTEIN BOP1"/>
    <property type="match status" value="1"/>
</dbReference>
<dbReference type="GO" id="GO:0043021">
    <property type="term" value="F:ribonucleoprotein complex binding"/>
    <property type="evidence" value="ECO:0007669"/>
    <property type="project" value="UniProtKB-UniRule"/>
</dbReference>
<dbReference type="GO" id="GO:0070545">
    <property type="term" value="C:PeBoW complex"/>
    <property type="evidence" value="ECO:0007669"/>
    <property type="project" value="TreeGrafter"/>
</dbReference>
<dbReference type="EMBL" id="BPQB01000001">
    <property type="protein sequence ID" value="GJE84619.1"/>
    <property type="molecule type" value="Genomic_DNA"/>
</dbReference>
<evidence type="ECO:0000256" key="1">
    <source>
        <dbReference type="ARBA" id="ARBA00022517"/>
    </source>
</evidence>
<dbReference type="GO" id="GO:0030687">
    <property type="term" value="C:preribosome, large subunit precursor"/>
    <property type="evidence" value="ECO:0007669"/>
    <property type="project" value="UniProtKB-UniRule"/>
</dbReference>
<keyword evidence="3 7" id="KW-0853">WD repeat</keyword>
<name>A0A9P3FYR8_9APHY</name>
<evidence type="ECO:0000256" key="6">
    <source>
        <dbReference type="HAMAP-Rule" id="MF_03027"/>
    </source>
</evidence>
<dbReference type="Pfam" id="PF08145">
    <property type="entry name" value="BOP1NT"/>
    <property type="match status" value="1"/>
</dbReference>
<dbReference type="Proteomes" id="UP000703269">
    <property type="component" value="Unassembled WGS sequence"/>
</dbReference>
<dbReference type="InterPro" id="IPR019775">
    <property type="entry name" value="WD40_repeat_CS"/>
</dbReference>
<proteinExistence type="inferred from homology"/>
<dbReference type="Gene3D" id="2.130.10.10">
    <property type="entry name" value="YVTN repeat-like/Quinoprotein amine dehydrogenase"/>
    <property type="match status" value="1"/>
</dbReference>
<dbReference type="InterPro" id="IPR015943">
    <property type="entry name" value="WD40/YVTN_repeat-like_dom_sf"/>
</dbReference>
<sequence length="560" mass="63334">MDKPLTAEELDLIRRLQEGENPDAGYDPYEPTVEWFTGKGKEEIMPLSAAPEPKRRWVPSKWEKQKVMKIVRAIRQGRIVPNKPKTASDKPQFYNVWGEEPANQPPPPPAPKPRLPTHAESYNPPEEYLPTEEEKKQWEETEKEDREREFLPQKYSALRLVPAYNQFIQERFQRQLDLYLAPRVTRTKLQIDPNSLIPKLPSPSSLKPFPVYKSLEVAHDKGRTRSVSISPDGTWAASGDENGVVNMWEVVVGKVVKSWKFKGKVGAVEWCPRTDVCFLVVATEEQLHFLIPPNLPTSILVATQAVLAPSQLPPAPATPSPVKWQSTSAAASTSDSAILIISLPSNSGLPRQVAWHRRGDYLATVASGEGQGGVWIHQISRRHSQAPFKKVKGTVQSVLFHPTKPHFFVATQRYVRIYNLAEQKLLKTLQPGIRWISSMDVHPLGDHLIVGGYDRKLCWFDLELSDKPYKILRYHSRAIRSLHFHPTYPLFASSSDDGSIQVFHARVYNDLMTDPLIVPLKILRGHQVREGLGVLQIKWVPKQSWLVSAGADGQVAVWCS</sequence>
<dbReference type="GO" id="GO:0005654">
    <property type="term" value="C:nucleoplasm"/>
    <property type="evidence" value="ECO:0007669"/>
    <property type="project" value="UniProtKB-SubCell"/>
</dbReference>
<evidence type="ECO:0000313" key="11">
    <source>
        <dbReference type="Proteomes" id="UP000703269"/>
    </source>
</evidence>
<dbReference type="OrthoDB" id="5571054at2759"/>
<evidence type="ECO:0000256" key="5">
    <source>
        <dbReference type="ARBA" id="ARBA00023242"/>
    </source>
</evidence>
<feature type="repeat" description="WD" evidence="7">
    <location>
        <begin position="534"/>
        <end position="560"/>
    </location>
</feature>
<comment type="subcellular location">
    <subcellularLocation>
        <location evidence="6">Nucleus</location>
        <location evidence="6">Nucleolus</location>
    </subcellularLocation>
    <subcellularLocation>
        <location evidence="6">Nucleus</location>
        <location evidence="6">Nucleoplasm</location>
    </subcellularLocation>
</comment>
<evidence type="ECO:0000256" key="4">
    <source>
        <dbReference type="ARBA" id="ARBA00022737"/>
    </source>
</evidence>
<dbReference type="InterPro" id="IPR012953">
    <property type="entry name" value="BOP1_N_dom"/>
</dbReference>
<evidence type="ECO:0000256" key="3">
    <source>
        <dbReference type="ARBA" id="ARBA00022574"/>
    </source>
</evidence>